<feature type="non-terminal residue" evidence="2">
    <location>
        <position position="1"/>
    </location>
</feature>
<accession>A0A9X9X535</accession>
<reference evidence="2" key="1">
    <citation type="submission" date="2020-01" db="EMBL/GenBank/DDBJ databases">
        <authorList>
            <person name="Rat A."/>
        </authorList>
    </citation>
    <scope>NUCLEOTIDE SEQUENCE</scope>
    <source>
        <strain evidence="2">LMG 31231</strain>
    </source>
</reference>
<dbReference type="Proteomes" id="UP001138751">
    <property type="component" value="Unassembled WGS sequence"/>
</dbReference>
<feature type="compositionally biased region" description="Basic and acidic residues" evidence="1">
    <location>
        <begin position="1"/>
        <end position="10"/>
    </location>
</feature>
<feature type="region of interest" description="Disordered" evidence="1">
    <location>
        <begin position="1"/>
        <end position="63"/>
    </location>
</feature>
<evidence type="ECO:0000313" key="3">
    <source>
        <dbReference type="Proteomes" id="UP001138751"/>
    </source>
</evidence>
<reference evidence="2" key="2">
    <citation type="journal article" date="2021" name="Syst. Appl. Microbiol.">
        <title>Roseomonas hellenica sp. nov., isolated from roots of wild-growing Alkanna tinctoria.</title>
        <authorList>
            <person name="Rat A."/>
            <person name="Naranjo H.D."/>
            <person name="Lebbe L."/>
            <person name="Cnockaert M."/>
            <person name="Krigas N."/>
            <person name="Grigoriadou K."/>
            <person name="Maloupa E."/>
            <person name="Willems A."/>
        </authorList>
    </citation>
    <scope>NUCLEOTIDE SEQUENCE</scope>
    <source>
        <strain evidence="2">LMG 31231</strain>
    </source>
</reference>
<name>A0A9X9X535_9PROT</name>
<gene>
    <name evidence="2" type="ORF">GXW76_25330</name>
</gene>
<sequence length="63" mass="7056">PPRDQREGQRHGGPRHGQGKGPQGGDRDRDRGPRRPREERANLPPMPRADSPFAVLANLLKKD</sequence>
<dbReference type="RefSeq" id="WP_211864913.1">
    <property type="nucleotide sequence ID" value="NZ_JAAEDM010000188.1"/>
</dbReference>
<proteinExistence type="predicted"/>
<dbReference type="AlphaFoldDB" id="A0A9X9X535"/>
<feature type="compositionally biased region" description="Basic and acidic residues" evidence="1">
    <location>
        <begin position="25"/>
        <end position="41"/>
    </location>
</feature>
<dbReference type="EMBL" id="JAAEDM010000188">
    <property type="protein sequence ID" value="MBR0674514.1"/>
    <property type="molecule type" value="Genomic_DNA"/>
</dbReference>
<evidence type="ECO:0000313" key="2">
    <source>
        <dbReference type="EMBL" id="MBR0674514.1"/>
    </source>
</evidence>
<comment type="caution">
    <text evidence="2">The sequence shown here is derived from an EMBL/GenBank/DDBJ whole genome shotgun (WGS) entry which is preliminary data.</text>
</comment>
<organism evidence="2 3">
    <name type="scientific">Neoroseomonas soli</name>
    <dbReference type="NCBI Taxonomy" id="1081025"/>
    <lineage>
        <taxon>Bacteria</taxon>
        <taxon>Pseudomonadati</taxon>
        <taxon>Pseudomonadota</taxon>
        <taxon>Alphaproteobacteria</taxon>
        <taxon>Acetobacterales</taxon>
        <taxon>Acetobacteraceae</taxon>
        <taxon>Neoroseomonas</taxon>
    </lineage>
</organism>
<keyword evidence="3" id="KW-1185">Reference proteome</keyword>
<evidence type="ECO:0000256" key="1">
    <source>
        <dbReference type="SAM" id="MobiDB-lite"/>
    </source>
</evidence>
<protein>
    <submittedName>
        <fullName evidence="2">Uncharacterized protein</fullName>
    </submittedName>
</protein>